<dbReference type="PANTHER" id="PTHR32138">
    <property type="entry name" value="PHOSPHATIDYLETHANOLAMINE N-METHYLTRANSFERASE"/>
    <property type="match status" value="1"/>
</dbReference>
<feature type="transmembrane region" description="Helical" evidence="13 14">
    <location>
        <begin position="402"/>
        <end position="419"/>
    </location>
</feature>
<feature type="region of interest" description="Disordered" evidence="15">
    <location>
        <begin position="1"/>
        <end position="68"/>
    </location>
</feature>
<dbReference type="GO" id="GO:0006656">
    <property type="term" value="P:phosphatidylcholine biosynthetic process"/>
    <property type="evidence" value="ECO:0007669"/>
    <property type="project" value="UniProtKB-UniRule"/>
</dbReference>
<comment type="caution">
    <text evidence="13 14">Lacks conserved residue(s) required for the propagation of feature annotation.</text>
</comment>
<evidence type="ECO:0000256" key="7">
    <source>
        <dbReference type="ARBA" id="ARBA00022824"/>
    </source>
</evidence>
<keyword evidence="8 13" id="KW-1133">Transmembrane helix</keyword>
<dbReference type="Proteomes" id="UP001271007">
    <property type="component" value="Unassembled WGS sequence"/>
</dbReference>
<evidence type="ECO:0000256" key="12">
    <source>
        <dbReference type="ARBA" id="ARBA00023264"/>
    </source>
</evidence>
<keyword evidence="3 13" id="KW-0489">Methyltransferase</keyword>
<dbReference type="InterPro" id="IPR016219">
    <property type="entry name" value="Phosphatid-EA_MeTrfase_fun"/>
</dbReference>
<keyword evidence="6 13" id="KW-0812">Transmembrane</keyword>
<feature type="transmembrane region" description="Helical" evidence="13 14">
    <location>
        <begin position="426"/>
        <end position="447"/>
    </location>
</feature>
<evidence type="ECO:0000256" key="13">
    <source>
        <dbReference type="HAMAP-Rule" id="MF_03217"/>
    </source>
</evidence>
<evidence type="ECO:0000256" key="5">
    <source>
        <dbReference type="ARBA" id="ARBA00022691"/>
    </source>
</evidence>
<feature type="transmembrane region" description="Helical" evidence="13 14">
    <location>
        <begin position="231"/>
        <end position="250"/>
    </location>
</feature>
<feature type="compositionally biased region" description="Basic and acidic residues" evidence="15">
    <location>
        <begin position="719"/>
        <end position="731"/>
    </location>
</feature>
<dbReference type="InterPro" id="IPR007318">
    <property type="entry name" value="Phopholipid_MeTrfase"/>
</dbReference>
<gene>
    <name evidence="16" type="primary">CHO2</name>
    <name evidence="16" type="ORF">LTR09_005423</name>
</gene>
<feature type="transmembrane region" description="Helical" evidence="13 14">
    <location>
        <begin position="114"/>
        <end position="136"/>
    </location>
</feature>
<keyword evidence="4 13" id="KW-0808">Transferase</keyword>
<reference evidence="16" key="1">
    <citation type="submission" date="2023-04" db="EMBL/GenBank/DDBJ databases">
        <title>Black Yeasts Isolated from many extreme environments.</title>
        <authorList>
            <person name="Coleine C."/>
            <person name="Stajich J.E."/>
            <person name="Selbmann L."/>
        </authorList>
    </citation>
    <scope>NUCLEOTIDE SEQUENCE</scope>
    <source>
        <strain evidence="16">CCFEE 5312</strain>
    </source>
</reference>
<comment type="caution">
    <text evidence="16">The sequence shown here is derived from an EMBL/GenBank/DDBJ whole genome shotgun (WGS) entry which is preliminary data.</text>
</comment>
<keyword evidence="12 13" id="KW-1208">Phospholipid metabolism</keyword>
<evidence type="ECO:0000313" key="17">
    <source>
        <dbReference type="Proteomes" id="UP001271007"/>
    </source>
</evidence>
<comment type="subcellular location">
    <subcellularLocation>
        <location evidence="1">Endomembrane system</location>
        <topology evidence="1">Multi-pass membrane protein</topology>
    </subcellularLocation>
    <subcellularLocation>
        <location evidence="13 14">Endoplasmic reticulum membrane</location>
        <topology evidence="13 14">Multi-pass membrane protein</topology>
    </subcellularLocation>
</comment>
<evidence type="ECO:0000256" key="15">
    <source>
        <dbReference type="SAM" id="MobiDB-lite"/>
    </source>
</evidence>
<evidence type="ECO:0000256" key="11">
    <source>
        <dbReference type="ARBA" id="ARBA00023209"/>
    </source>
</evidence>
<protein>
    <recommendedName>
        <fullName evidence="13 14">Phosphatidylethanolamine N-methyltransferase</fullName>
        <shortName evidence="13">PE methyltransferase</shortName>
        <shortName evidence="13 14">PEAMT</shortName>
        <shortName evidence="13">PEMT</shortName>
        <ecNumber evidence="13 14">2.1.1.17</ecNumber>
    </recommendedName>
</protein>
<organism evidence="16 17">
    <name type="scientific">Extremus antarcticus</name>
    <dbReference type="NCBI Taxonomy" id="702011"/>
    <lineage>
        <taxon>Eukaryota</taxon>
        <taxon>Fungi</taxon>
        <taxon>Dikarya</taxon>
        <taxon>Ascomycota</taxon>
        <taxon>Pezizomycotina</taxon>
        <taxon>Dothideomycetes</taxon>
        <taxon>Dothideomycetidae</taxon>
        <taxon>Mycosphaerellales</taxon>
        <taxon>Extremaceae</taxon>
        <taxon>Extremus</taxon>
    </lineage>
</organism>
<dbReference type="PIRSF" id="PIRSF000383">
    <property type="entry name" value="PEAMT"/>
    <property type="match status" value="1"/>
</dbReference>
<feature type="compositionally biased region" description="Polar residues" evidence="15">
    <location>
        <begin position="1"/>
        <end position="10"/>
    </location>
</feature>
<comment type="similarity">
    <text evidence="13 14">Belongs to the class VI-like SAM-binding methyltransferase superfamily. CHO2 family.</text>
</comment>
<keyword evidence="7 13" id="KW-0256">Endoplasmic reticulum</keyword>
<dbReference type="PANTHER" id="PTHR32138:SF0">
    <property type="entry name" value="PHOSPHATIDYLETHANOLAMINE N-METHYLTRANSFERASE"/>
    <property type="match status" value="1"/>
</dbReference>
<dbReference type="EMBL" id="JAWDJX010000015">
    <property type="protein sequence ID" value="KAK3053679.1"/>
    <property type="molecule type" value="Genomic_DNA"/>
</dbReference>
<evidence type="ECO:0000256" key="10">
    <source>
        <dbReference type="ARBA" id="ARBA00023136"/>
    </source>
</evidence>
<comment type="pathway">
    <text evidence="13 14">Phospholipid metabolism; phosphatidylcholine biosynthesis.</text>
</comment>
<comment type="catalytic activity">
    <reaction evidence="13 14">
        <text>a 1,2-diacyl-sn-glycero-3-phosphoethanolamine + S-adenosyl-L-methionine = a 1,2-diacyl-sn-glycero-3-phospho-N-methylethanolamine + S-adenosyl-L-homocysteine + H(+)</text>
        <dbReference type="Rhea" id="RHEA:11164"/>
        <dbReference type="ChEBI" id="CHEBI:15378"/>
        <dbReference type="ChEBI" id="CHEBI:57856"/>
        <dbReference type="ChEBI" id="CHEBI:59789"/>
        <dbReference type="ChEBI" id="CHEBI:64573"/>
        <dbReference type="ChEBI" id="CHEBI:64612"/>
        <dbReference type="EC" id="2.1.1.17"/>
    </reaction>
</comment>
<keyword evidence="11 13" id="KW-0594">Phospholipid biosynthesis</keyword>
<dbReference type="Pfam" id="PF04191">
    <property type="entry name" value="PEMT"/>
    <property type="match status" value="2"/>
</dbReference>
<evidence type="ECO:0000256" key="9">
    <source>
        <dbReference type="ARBA" id="ARBA00023098"/>
    </source>
</evidence>
<sequence length="979" mass="111463">MSQPNGTTSVDAGGLRERLPQKPDAPQKAESVETAQQAVHQLNEEEKSKNKDEKQTRTYGRTPDGTVFTVPHTEDMVSQLFDPMQPKNASDFAIVTSLLSLCLLFYLLPQKWRIPVFAVTTIFWRMCYNAGIGWLLHNQSHHKRLVAWAKRSKIFENPKSGNQPYPTLYKFLKREMEAKIPQDYKFEDAPIEYNTWLLFRRVVDLILMSDFTSYCLFAVACGGRPANEKFWMTIARWVGGWALVIFNLWVKLDAHRVVKDFAWYWGDFFYLIDQELTFDGVFELAPHPMYSVGYAGYYGISMMAASYNVLFISIFAHALQMIFLSYVESPHIERTYNSPPPPKRGDSPAETPTESVRPQYKSRLLSAGNVNDYQPLSSPSKPSQVHNLLGWQNVDLHRVPDVSVILLQLLMYTVAFLTPSTKAWQAFFVACAVFGRLWFSIGIGIILDRQSTQKAWTRHFVKYGESAEEAWRQWKGIYHISTIMCYTSFVCAAWKMYGLPEDWTYGMSTLRHVIGVALVALQIWTISEIYESLGEFGWFFGDFFFNEAPKLNYSGIYRFLNNPERTIGLAGVWGAAIITWSKSIFFLALLSHTLTLCFIQFVERPHMQKLYRQSIRETSGVSKNLQTVLPSPLQKWQGSVDRALDQSFGFVEDLVEAARPKLESGFSHFVKDSRSLFKQFPARISIKRLAPDLEGYNPDDYSLAIDMTQPSISTGEQAHSGREGERGQFPQKRKDSFRRLVVEYGAPIKVKWTAPLNHSRKDWIGLYMVADNASREVTKVASQGRWIATNKDGLAYGSADEGILVSDTRVSGEQRTDGETKDFLSGEVEFSGDKLWWTSGVFEFRYHHDGKYNVMAISLPFEIQINRFAEDDVELDLSTSVARSAVESALLPVVQNCFDRDPDVAPRTVDEHFGPTLEREGKYAMRVVYAVRGMFGIEFAAEVVQADGTVRNLSWRICNAKKVLAPYSMQKSKGPGTPV</sequence>
<comment type="function">
    <text evidence="13 14">Catalyzes the first step of the methylation pathway of phosphatidylcholine biosynthesis, the SAM-dependent methylation of phosphatidylethanolamine (PE) to phosphatidylmonomethylethanolamine (PMME).</text>
</comment>
<proteinExistence type="inferred from homology"/>
<name>A0AAJ0G8T2_9PEZI</name>
<keyword evidence="17" id="KW-1185">Reference proteome</keyword>
<dbReference type="GO" id="GO:0032259">
    <property type="term" value="P:methylation"/>
    <property type="evidence" value="ECO:0007669"/>
    <property type="project" value="UniProtKB-KW"/>
</dbReference>
<evidence type="ECO:0000313" key="16">
    <source>
        <dbReference type="EMBL" id="KAK3053679.1"/>
    </source>
</evidence>
<evidence type="ECO:0000256" key="8">
    <source>
        <dbReference type="ARBA" id="ARBA00022989"/>
    </source>
</evidence>
<evidence type="ECO:0000256" key="4">
    <source>
        <dbReference type="ARBA" id="ARBA00022679"/>
    </source>
</evidence>
<accession>A0AAJ0G8T2</accession>
<evidence type="ECO:0000256" key="6">
    <source>
        <dbReference type="ARBA" id="ARBA00022692"/>
    </source>
</evidence>
<dbReference type="HAMAP" id="MF_03217">
    <property type="entry name" value="PEMT"/>
    <property type="match status" value="1"/>
</dbReference>
<evidence type="ECO:0000256" key="3">
    <source>
        <dbReference type="ARBA" id="ARBA00022603"/>
    </source>
</evidence>
<dbReference type="AlphaFoldDB" id="A0AAJ0G8T2"/>
<feature type="compositionally biased region" description="Basic and acidic residues" evidence="15">
    <location>
        <begin position="14"/>
        <end position="31"/>
    </location>
</feature>
<keyword evidence="5 13" id="KW-0949">S-adenosyl-L-methionine</keyword>
<keyword evidence="2 13" id="KW-0444">Lipid biosynthesis</keyword>
<dbReference type="EC" id="2.1.1.17" evidence="13 14"/>
<dbReference type="GO" id="GO:0004608">
    <property type="term" value="F:phosphatidylethanolamine N-methyltransferase activity"/>
    <property type="evidence" value="ECO:0007669"/>
    <property type="project" value="UniProtKB-UniRule"/>
</dbReference>
<feature type="region of interest" description="Disordered" evidence="15">
    <location>
        <begin position="712"/>
        <end position="731"/>
    </location>
</feature>
<evidence type="ECO:0000256" key="2">
    <source>
        <dbReference type="ARBA" id="ARBA00022516"/>
    </source>
</evidence>
<keyword evidence="10 13" id="KW-0472">Membrane</keyword>
<feature type="transmembrane region" description="Helical" evidence="13 14">
    <location>
        <begin position="89"/>
        <end position="108"/>
    </location>
</feature>
<evidence type="ECO:0000256" key="14">
    <source>
        <dbReference type="RuleBase" id="RU361122"/>
    </source>
</evidence>
<dbReference type="PROSITE" id="PS51598">
    <property type="entry name" value="SAM_CHO2"/>
    <property type="match status" value="1"/>
</dbReference>
<feature type="compositionally biased region" description="Basic and acidic residues" evidence="15">
    <location>
        <begin position="42"/>
        <end position="56"/>
    </location>
</feature>
<feature type="region of interest" description="Disordered" evidence="15">
    <location>
        <begin position="335"/>
        <end position="356"/>
    </location>
</feature>
<dbReference type="GO" id="GO:0005789">
    <property type="term" value="C:endoplasmic reticulum membrane"/>
    <property type="evidence" value="ECO:0007669"/>
    <property type="project" value="UniProtKB-SubCell"/>
</dbReference>
<evidence type="ECO:0000256" key="1">
    <source>
        <dbReference type="ARBA" id="ARBA00004127"/>
    </source>
</evidence>
<keyword evidence="9 13" id="KW-0443">Lipid metabolism</keyword>